<organism evidence="1 2">
    <name type="scientific">Lepeophtheirus salmonis</name>
    <name type="common">Salmon louse</name>
    <name type="synonym">Caligus salmonis</name>
    <dbReference type="NCBI Taxonomy" id="72036"/>
    <lineage>
        <taxon>Eukaryota</taxon>
        <taxon>Metazoa</taxon>
        <taxon>Ecdysozoa</taxon>
        <taxon>Arthropoda</taxon>
        <taxon>Crustacea</taxon>
        <taxon>Multicrustacea</taxon>
        <taxon>Hexanauplia</taxon>
        <taxon>Copepoda</taxon>
        <taxon>Siphonostomatoida</taxon>
        <taxon>Caligidae</taxon>
        <taxon>Lepeophtheirus</taxon>
    </lineage>
</organism>
<proteinExistence type="predicted"/>
<dbReference type="GO" id="GO:0003676">
    <property type="term" value="F:nucleic acid binding"/>
    <property type="evidence" value="ECO:0007669"/>
    <property type="project" value="InterPro"/>
</dbReference>
<dbReference type="EMBL" id="HG994582">
    <property type="protein sequence ID" value="CAF2897606.1"/>
    <property type="molecule type" value="Genomic_DNA"/>
</dbReference>
<evidence type="ECO:0000313" key="1">
    <source>
        <dbReference type="EMBL" id="CAF2897606.1"/>
    </source>
</evidence>
<sequence length="243" mass="27593">MGDLRLLLSSIDLKVCDSLSRSPIDDPVKGDNSTDSITLYRSNEVKLLQTSKEDDLICKVTDASRFGDWSNVEERAVSQESTVSPPSQFNSFIPYTEYERVHIDYAKVNGQDLLILLHSRPKWIEASYMSNTSTNSTLNHIFKWFSYFGFTNILHSDNGPQFTCDAFRSKLMEWGGGAHTLSSTYHPQSNGQALYIERIDLKESRHTLFLLSYRSRPLIGGKLPGELLFARPLPTTLYCRLLP</sequence>
<dbReference type="PROSITE" id="PS50994">
    <property type="entry name" value="INTEGRASE"/>
    <property type="match status" value="1"/>
</dbReference>
<gene>
    <name evidence="1" type="ORF">LSAA_8184</name>
</gene>
<dbReference type="AlphaFoldDB" id="A0A7R8H6I2"/>
<keyword evidence="2" id="KW-1185">Reference proteome</keyword>
<dbReference type="InterPro" id="IPR036397">
    <property type="entry name" value="RNaseH_sf"/>
</dbReference>
<dbReference type="PANTHER" id="PTHR37984">
    <property type="entry name" value="PROTEIN CBG26694"/>
    <property type="match status" value="1"/>
</dbReference>
<dbReference type="SUPFAM" id="SSF53098">
    <property type="entry name" value="Ribonuclease H-like"/>
    <property type="match status" value="1"/>
</dbReference>
<accession>A0A7R8H6I2</accession>
<dbReference type="GO" id="GO:0015074">
    <property type="term" value="P:DNA integration"/>
    <property type="evidence" value="ECO:0007669"/>
    <property type="project" value="InterPro"/>
</dbReference>
<dbReference type="PANTHER" id="PTHR37984:SF5">
    <property type="entry name" value="PROTEIN NYNRIN-LIKE"/>
    <property type="match status" value="1"/>
</dbReference>
<dbReference type="InterPro" id="IPR012337">
    <property type="entry name" value="RNaseH-like_sf"/>
</dbReference>
<dbReference type="InterPro" id="IPR050951">
    <property type="entry name" value="Retrovirus_Pol_polyprotein"/>
</dbReference>
<dbReference type="InterPro" id="IPR001584">
    <property type="entry name" value="Integrase_cat-core"/>
</dbReference>
<dbReference type="Proteomes" id="UP000675881">
    <property type="component" value="Chromosome 3"/>
</dbReference>
<evidence type="ECO:0000313" key="2">
    <source>
        <dbReference type="Proteomes" id="UP000675881"/>
    </source>
</evidence>
<name>A0A7R8H6I2_LEPSM</name>
<dbReference type="Gene3D" id="3.30.420.10">
    <property type="entry name" value="Ribonuclease H-like superfamily/Ribonuclease H"/>
    <property type="match status" value="1"/>
</dbReference>
<protein>
    <submittedName>
        <fullName evidence="1">(salmon louse) hypothetical protein</fullName>
    </submittedName>
</protein>
<dbReference type="OrthoDB" id="427924at2759"/>
<reference evidence="1" key="1">
    <citation type="submission" date="2021-02" db="EMBL/GenBank/DDBJ databases">
        <authorList>
            <person name="Bekaert M."/>
        </authorList>
    </citation>
    <scope>NUCLEOTIDE SEQUENCE</scope>
    <source>
        <strain evidence="1">IoA-00</strain>
    </source>
</reference>